<evidence type="ECO:0000256" key="3">
    <source>
        <dbReference type="ARBA" id="ARBA00022801"/>
    </source>
</evidence>
<keyword evidence="4 6" id="KW-0862">Zinc</keyword>
<gene>
    <name evidence="10" type="ORF">SAMN02745152_01187</name>
</gene>
<protein>
    <submittedName>
        <fullName evidence="10">Oligoendopeptidase, pepF/M3 family</fullName>
    </submittedName>
</protein>
<accession>A0A1T4NFF0</accession>
<keyword evidence="1 6" id="KW-0645">Protease</keyword>
<dbReference type="PANTHER" id="PTHR34217">
    <property type="entry name" value="METAL-DEPENDENT CARBOXYPEPTIDASE"/>
    <property type="match status" value="1"/>
</dbReference>
<dbReference type="CDD" id="cd09607">
    <property type="entry name" value="M3B_PepF"/>
    <property type="match status" value="1"/>
</dbReference>
<feature type="domain" description="Oligopeptidase F N-terminal" evidence="9">
    <location>
        <begin position="116"/>
        <end position="178"/>
    </location>
</feature>
<evidence type="ECO:0000256" key="7">
    <source>
        <dbReference type="SAM" id="MobiDB-lite"/>
    </source>
</evidence>
<dbReference type="Pfam" id="PF08439">
    <property type="entry name" value="Peptidase_M3_N"/>
    <property type="match status" value="1"/>
</dbReference>
<evidence type="ECO:0000313" key="11">
    <source>
        <dbReference type="Proteomes" id="UP000190395"/>
    </source>
</evidence>
<dbReference type="GO" id="GO:0004181">
    <property type="term" value="F:metallocarboxypeptidase activity"/>
    <property type="evidence" value="ECO:0007669"/>
    <property type="project" value="InterPro"/>
</dbReference>
<comment type="similarity">
    <text evidence="6">Belongs to the peptidase M3 family.</text>
</comment>
<evidence type="ECO:0000256" key="1">
    <source>
        <dbReference type="ARBA" id="ARBA00022670"/>
    </source>
</evidence>
<organism evidence="10 11">
    <name type="scientific">Treponema berlinense</name>
    <dbReference type="NCBI Taxonomy" id="225004"/>
    <lineage>
        <taxon>Bacteria</taxon>
        <taxon>Pseudomonadati</taxon>
        <taxon>Spirochaetota</taxon>
        <taxon>Spirochaetia</taxon>
        <taxon>Spirochaetales</taxon>
        <taxon>Treponemataceae</taxon>
        <taxon>Treponema</taxon>
    </lineage>
</organism>
<dbReference type="AlphaFoldDB" id="A0A1T4NFF0"/>
<dbReference type="InterPro" id="IPR013647">
    <property type="entry name" value="OligopepF_N_dom"/>
</dbReference>
<comment type="cofactor">
    <cofactor evidence="6">
        <name>Zn(2+)</name>
        <dbReference type="ChEBI" id="CHEBI:29105"/>
    </cofactor>
    <text evidence="6">Binds 1 zinc ion.</text>
</comment>
<evidence type="ECO:0000256" key="2">
    <source>
        <dbReference type="ARBA" id="ARBA00022723"/>
    </source>
</evidence>
<dbReference type="Proteomes" id="UP000190395">
    <property type="component" value="Unassembled WGS sequence"/>
</dbReference>
<dbReference type="InterPro" id="IPR001567">
    <property type="entry name" value="Pept_M3A_M3B_dom"/>
</dbReference>
<dbReference type="OrthoDB" id="9769691at2"/>
<evidence type="ECO:0000256" key="6">
    <source>
        <dbReference type="RuleBase" id="RU003435"/>
    </source>
</evidence>
<keyword evidence="5 6" id="KW-0482">Metalloprotease</keyword>
<dbReference type="InterPro" id="IPR001333">
    <property type="entry name" value="Peptidase_M32_Taq"/>
</dbReference>
<evidence type="ECO:0000259" key="9">
    <source>
        <dbReference type="Pfam" id="PF08439"/>
    </source>
</evidence>
<keyword evidence="3 6" id="KW-0378">Hydrolase</keyword>
<evidence type="ECO:0000256" key="5">
    <source>
        <dbReference type="ARBA" id="ARBA00023049"/>
    </source>
</evidence>
<dbReference type="EMBL" id="FUXC01000006">
    <property type="protein sequence ID" value="SJZ77845.1"/>
    <property type="molecule type" value="Genomic_DNA"/>
</dbReference>
<dbReference type="PANTHER" id="PTHR34217:SF1">
    <property type="entry name" value="CARBOXYPEPTIDASE 1"/>
    <property type="match status" value="1"/>
</dbReference>
<dbReference type="RefSeq" id="WP_078930933.1">
    <property type="nucleotide sequence ID" value="NZ_FUXC01000006.1"/>
</dbReference>
<evidence type="ECO:0000256" key="4">
    <source>
        <dbReference type="ARBA" id="ARBA00022833"/>
    </source>
</evidence>
<dbReference type="GO" id="GO:0004222">
    <property type="term" value="F:metalloendopeptidase activity"/>
    <property type="evidence" value="ECO:0007669"/>
    <property type="project" value="InterPro"/>
</dbReference>
<sequence>MNKLNAPRWNLDSIFSSIESPEYKSALDNYKTGMEKLENLIKTSSRFNFCFWLKGFLDAKKGVLELSQSLGAYAYIIYSVDTTNTAFLNNISLIDELALRLKKIDIDFKTILVKNSKKLDEFFERFPEYRGHRFLIEEEIAESKHKMSAKEENLAGSLQRTGGDAWDRLHEQIISNLKDADGKTFNELRNDAYSADSKLRKSSYEKELLLLKQNEIAFAACLNNLKGETLTLNKQRKWKKPVDRTLFSSRMDKKTLNALIKAIEKSLPEWRKYFNAKADFLRKNNLTASTPKYINGKAEKGLAFYDLFAPMEVLEQDKTKNENSLLSKKWTFEEAENYVIERYSSFSENMGNFAKKVFQNNWIDAEVRPGKVGGAYDEDFALGHQSRIMTNFTGSFSDIVTLAHEIGHAYHFSCLKGKSVDFFSYPMTLAETASTFAETIVKQDMLKKCGEKDRLQLLDLDLQDVSQVLVDILCRFYFEKKVFEERAKGELNAQDFCRIMREAQEKSYGKGLNSERHEYMWAVKSHYYSTGLDFYNFPYAFGQLFAVALYQRYLKEGKSFAETYKQILSLTGSMNCEELCKKAGFDITSIDFWKSGIEFYSSRISEFIELCKGKSTAVTVKAGSSPKTVYESTPAEKTETPAKTEKPAKKMGLLQRAEILNKKN</sequence>
<dbReference type="STRING" id="225004.SAMN02745152_01187"/>
<evidence type="ECO:0000313" key="10">
    <source>
        <dbReference type="EMBL" id="SJZ77845.1"/>
    </source>
</evidence>
<dbReference type="GO" id="GO:0006508">
    <property type="term" value="P:proteolysis"/>
    <property type="evidence" value="ECO:0007669"/>
    <property type="project" value="UniProtKB-KW"/>
</dbReference>
<keyword evidence="2 6" id="KW-0479">Metal-binding</keyword>
<reference evidence="10 11" key="1">
    <citation type="submission" date="2017-02" db="EMBL/GenBank/DDBJ databases">
        <authorList>
            <person name="Peterson S.W."/>
        </authorList>
    </citation>
    <scope>NUCLEOTIDE SEQUENCE [LARGE SCALE GENOMIC DNA]</scope>
    <source>
        <strain evidence="10 11">ATCC BAA-909</strain>
    </source>
</reference>
<dbReference type="SUPFAM" id="SSF55486">
    <property type="entry name" value="Metalloproteases ('zincins'), catalytic domain"/>
    <property type="match status" value="1"/>
</dbReference>
<feature type="region of interest" description="Disordered" evidence="7">
    <location>
        <begin position="626"/>
        <end position="649"/>
    </location>
</feature>
<dbReference type="Gene3D" id="1.10.1370.20">
    <property type="entry name" value="Oligoendopeptidase f, C-terminal domain"/>
    <property type="match status" value="1"/>
</dbReference>
<dbReference type="InterPro" id="IPR042088">
    <property type="entry name" value="OligoPept_F_C"/>
</dbReference>
<dbReference type="InterPro" id="IPR034006">
    <property type="entry name" value="M3B_PepF_2"/>
</dbReference>
<name>A0A1T4NFF0_9SPIR</name>
<feature type="domain" description="Peptidase M3A/M3B catalytic" evidence="8">
    <location>
        <begin position="193"/>
        <end position="596"/>
    </location>
</feature>
<dbReference type="Pfam" id="PF01432">
    <property type="entry name" value="Peptidase_M3"/>
    <property type="match status" value="1"/>
</dbReference>
<dbReference type="GeneID" id="303367429"/>
<evidence type="ECO:0000259" key="8">
    <source>
        <dbReference type="Pfam" id="PF01432"/>
    </source>
</evidence>
<dbReference type="GO" id="GO:0046872">
    <property type="term" value="F:metal ion binding"/>
    <property type="evidence" value="ECO:0007669"/>
    <property type="project" value="UniProtKB-UniRule"/>
</dbReference>
<dbReference type="Gene3D" id="1.20.140.70">
    <property type="entry name" value="Oligopeptidase f, N-terminal domain"/>
    <property type="match status" value="1"/>
</dbReference>
<proteinExistence type="inferred from homology"/>
<feature type="compositionally biased region" description="Basic and acidic residues" evidence="7">
    <location>
        <begin position="634"/>
        <end position="648"/>
    </location>
</feature>
<keyword evidence="11" id="KW-1185">Reference proteome</keyword>